<accession>X1U0C1</accession>
<feature type="non-terminal residue" evidence="1">
    <location>
        <position position="1"/>
    </location>
</feature>
<evidence type="ECO:0008006" key="2">
    <source>
        <dbReference type="Google" id="ProtNLM"/>
    </source>
</evidence>
<feature type="non-terminal residue" evidence="1">
    <location>
        <position position="288"/>
    </location>
</feature>
<dbReference type="SUPFAM" id="SSF51905">
    <property type="entry name" value="FAD/NAD(P)-binding domain"/>
    <property type="match status" value="1"/>
</dbReference>
<dbReference type="Gene3D" id="3.50.50.60">
    <property type="entry name" value="FAD/NAD(P)-binding domain"/>
    <property type="match status" value="1"/>
</dbReference>
<evidence type="ECO:0000313" key="1">
    <source>
        <dbReference type="EMBL" id="GAI97036.1"/>
    </source>
</evidence>
<sequence length="288" mass="31247">LQVCIIDRAAFDMAMATRAQGRGVEYVLSSLVKNIEVGKDKVKVEAVHQGEKSSFEARMVVIATGFGSGLTERLGLGKVGDFVAGAQAEVETKGVDEIEIYFGQEFAPGFFAWLVPTSASRALVGLAVRRSPGLYFRKLMSSLLAEGKIVSAEVKPRYRGIPLKPLAKTYGDRLIVVGDAAGQVKPTTGGGIYYGLLCADIAASNLHRALETDDLSAKSLANYERGWKSKLGRELGIGYSARRFYERLSDSNLDRIVDIMKSSGIEEALHKTDDLSPDWHGAAMLRLL</sequence>
<proteinExistence type="predicted"/>
<dbReference type="PANTHER" id="PTHR42685:SF22">
    <property type="entry name" value="CONDITIONED MEDIUM FACTOR RECEPTOR 1"/>
    <property type="match status" value="1"/>
</dbReference>
<reference evidence="1" key="1">
    <citation type="journal article" date="2014" name="Front. Microbiol.">
        <title>High frequency of phylogenetically diverse reductive dehalogenase-homologous genes in deep subseafloor sedimentary metagenomes.</title>
        <authorList>
            <person name="Kawai M."/>
            <person name="Futagami T."/>
            <person name="Toyoda A."/>
            <person name="Takaki Y."/>
            <person name="Nishi S."/>
            <person name="Hori S."/>
            <person name="Arai W."/>
            <person name="Tsubouchi T."/>
            <person name="Morono Y."/>
            <person name="Uchiyama I."/>
            <person name="Ito T."/>
            <person name="Fujiyama A."/>
            <person name="Inagaki F."/>
            <person name="Takami H."/>
        </authorList>
    </citation>
    <scope>NUCLEOTIDE SEQUENCE</scope>
    <source>
        <strain evidence="1">Expedition CK06-06</strain>
    </source>
</reference>
<dbReference type="PANTHER" id="PTHR42685">
    <property type="entry name" value="GERANYLGERANYL DIPHOSPHATE REDUCTASE"/>
    <property type="match status" value="1"/>
</dbReference>
<protein>
    <recommendedName>
        <fullName evidence="2">NAD(P)/FAD-dependent oxidoreductase</fullName>
    </recommendedName>
</protein>
<dbReference type="EMBL" id="BARW01015631">
    <property type="protein sequence ID" value="GAI97036.1"/>
    <property type="molecule type" value="Genomic_DNA"/>
</dbReference>
<dbReference type="Pfam" id="PF05834">
    <property type="entry name" value="Lycopene_cycl"/>
    <property type="match status" value="1"/>
</dbReference>
<comment type="caution">
    <text evidence="1">The sequence shown here is derived from an EMBL/GenBank/DDBJ whole genome shotgun (WGS) entry which is preliminary data.</text>
</comment>
<dbReference type="InterPro" id="IPR036188">
    <property type="entry name" value="FAD/NAD-bd_sf"/>
</dbReference>
<dbReference type="InterPro" id="IPR050407">
    <property type="entry name" value="Geranylgeranyl_reductase"/>
</dbReference>
<name>X1U0C1_9ZZZZ</name>
<organism evidence="1">
    <name type="scientific">marine sediment metagenome</name>
    <dbReference type="NCBI Taxonomy" id="412755"/>
    <lineage>
        <taxon>unclassified sequences</taxon>
        <taxon>metagenomes</taxon>
        <taxon>ecological metagenomes</taxon>
    </lineage>
</organism>
<dbReference type="AlphaFoldDB" id="X1U0C1"/>
<gene>
    <name evidence="1" type="ORF">S12H4_27387</name>
</gene>